<comment type="similarity">
    <text evidence="1">Belongs to the glycogen phosphorylase family.</text>
</comment>
<evidence type="ECO:0000256" key="1">
    <source>
        <dbReference type="ARBA" id="ARBA00006047"/>
    </source>
</evidence>
<accession>A0ABQ5FHZ2</accession>
<evidence type="ECO:0000313" key="3">
    <source>
        <dbReference type="EMBL" id="GJT62990.1"/>
    </source>
</evidence>
<proteinExistence type="inferred from homology"/>
<sequence length="195" mass="22182">MGRPTAKGRPITFSLMYFRGMNAFVIFDMDLLHVCEAFIILSALMQCEVYSRIQETTFEYPRICLQIQKDERNECRGKKRNVCSSSMCFRGKSFSTYVQAKKILKFIIDVVATVNHDPDIGDLLKERSKGKIKRVEVKIGMIVDEYSLEGTPVTKIAIGTYLSHHTWARKGSVPTKKGVVDDKSSDDEENILNTN</sequence>
<dbReference type="SUPFAM" id="SSF53756">
    <property type="entry name" value="UDP-Glycosyltransferase/glycogen phosphorylase"/>
    <property type="match status" value="1"/>
</dbReference>
<feature type="compositionally biased region" description="Acidic residues" evidence="2">
    <location>
        <begin position="184"/>
        <end position="195"/>
    </location>
</feature>
<comment type="caution">
    <text evidence="3">The sequence shown here is derived from an EMBL/GenBank/DDBJ whole genome shotgun (WGS) entry which is preliminary data.</text>
</comment>
<dbReference type="Proteomes" id="UP001151760">
    <property type="component" value="Unassembled WGS sequence"/>
</dbReference>
<dbReference type="InterPro" id="IPR000811">
    <property type="entry name" value="Glyco_trans_35"/>
</dbReference>
<dbReference type="EMBL" id="BQNB010017422">
    <property type="protein sequence ID" value="GJT62990.1"/>
    <property type="molecule type" value="Genomic_DNA"/>
</dbReference>
<evidence type="ECO:0000313" key="4">
    <source>
        <dbReference type="Proteomes" id="UP001151760"/>
    </source>
</evidence>
<keyword evidence="4" id="KW-1185">Reference proteome</keyword>
<organism evidence="3 4">
    <name type="scientific">Tanacetum coccineum</name>
    <dbReference type="NCBI Taxonomy" id="301880"/>
    <lineage>
        <taxon>Eukaryota</taxon>
        <taxon>Viridiplantae</taxon>
        <taxon>Streptophyta</taxon>
        <taxon>Embryophyta</taxon>
        <taxon>Tracheophyta</taxon>
        <taxon>Spermatophyta</taxon>
        <taxon>Magnoliopsida</taxon>
        <taxon>eudicotyledons</taxon>
        <taxon>Gunneridae</taxon>
        <taxon>Pentapetalae</taxon>
        <taxon>asterids</taxon>
        <taxon>campanulids</taxon>
        <taxon>Asterales</taxon>
        <taxon>Asteraceae</taxon>
        <taxon>Asteroideae</taxon>
        <taxon>Anthemideae</taxon>
        <taxon>Anthemidinae</taxon>
        <taxon>Tanacetum</taxon>
    </lineage>
</organism>
<name>A0ABQ5FHZ2_9ASTR</name>
<dbReference type="Pfam" id="PF00343">
    <property type="entry name" value="Phosphorylase"/>
    <property type="match status" value="1"/>
</dbReference>
<protein>
    <submittedName>
        <fullName evidence="3">Alpha-1,4 glucan phosphorylase L-2 isozyme, chloroplastic/amyloplastic</fullName>
    </submittedName>
</protein>
<dbReference type="Gene3D" id="3.40.50.2000">
    <property type="entry name" value="Glycogen Phosphorylase B"/>
    <property type="match status" value="1"/>
</dbReference>
<feature type="region of interest" description="Disordered" evidence="2">
    <location>
        <begin position="174"/>
        <end position="195"/>
    </location>
</feature>
<reference evidence="3" key="2">
    <citation type="submission" date="2022-01" db="EMBL/GenBank/DDBJ databases">
        <authorList>
            <person name="Yamashiro T."/>
            <person name="Shiraishi A."/>
            <person name="Satake H."/>
            <person name="Nakayama K."/>
        </authorList>
    </citation>
    <scope>NUCLEOTIDE SEQUENCE</scope>
</reference>
<gene>
    <name evidence="3" type="ORF">Tco_1006523</name>
</gene>
<evidence type="ECO:0000256" key="2">
    <source>
        <dbReference type="SAM" id="MobiDB-lite"/>
    </source>
</evidence>
<reference evidence="3" key="1">
    <citation type="journal article" date="2022" name="Int. J. Mol. Sci.">
        <title>Draft Genome of Tanacetum Coccineum: Genomic Comparison of Closely Related Tanacetum-Family Plants.</title>
        <authorList>
            <person name="Yamashiro T."/>
            <person name="Shiraishi A."/>
            <person name="Nakayama K."/>
            <person name="Satake H."/>
        </authorList>
    </citation>
    <scope>NUCLEOTIDE SEQUENCE</scope>
</reference>